<organism evidence="1 4">
    <name type="scientific">Penicillium subrubescens</name>
    <dbReference type="NCBI Taxonomy" id="1316194"/>
    <lineage>
        <taxon>Eukaryota</taxon>
        <taxon>Fungi</taxon>
        <taxon>Dikarya</taxon>
        <taxon>Ascomycota</taxon>
        <taxon>Pezizomycotina</taxon>
        <taxon>Eurotiomycetes</taxon>
        <taxon>Eurotiomycetidae</taxon>
        <taxon>Eurotiales</taxon>
        <taxon>Aspergillaceae</taxon>
        <taxon>Penicillium</taxon>
    </lineage>
</organism>
<reference evidence="1 4" key="1">
    <citation type="submission" date="2016-10" db="EMBL/GenBank/DDBJ databases">
        <title>Genome sequence of the ascomycete fungus Penicillium subrubescens.</title>
        <authorList>
            <person name="De Vries R.P."/>
            <person name="Peng M."/>
            <person name="Dilokpimol A."/>
            <person name="Hilden K."/>
            <person name="Makela M.R."/>
            <person name="Grigoriev I."/>
            <person name="Riley R."/>
            <person name="Granchi Z."/>
        </authorList>
    </citation>
    <scope>NUCLEOTIDE SEQUENCE [LARGE SCALE GENOMIC DNA]</scope>
    <source>
        <strain evidence="1 4">CBS 132785</strain>
    </source>
</reference>
<gene>
    <name evidence="3" type="ORF">PENSUB_1070</name>
    <name evidence="1" type="ORF">PENSUB_12545</name>
    <name evidence="2" type="ORF">PENSUB_4117</name>
</gene>
<name>A0A1Q5SYJ8_9EURO</name>
<dbReference type="PANTHER" id="PTHR37563">
    <property type="entry name" value="PHYTANOYL-COA DIOXYGENASE FAMILY PROTEIN (AFU_ORTHOLOGUE AFUA_2G03330)"/>
    <property type="match status" value="1"/>
</dbReference>
<evidence type="ECO:0008006" key="5">
    <source>
        <dbReference type="Google" id="ProtNLM"/>
    </source>
</evidence>
<dbReference type="SUPFAM" id="SSF51197">
    <property type="entry name" value="Clavaminate synthase-like"/>
    <property type="match status" value="1"/>
</dbReference>
<keyword evidence="4" id="KW-1185">Reference proteome</keyword>
<dbReference type="InterPro" id="IPR008775">
    <property type="entry name" value="Phytyl_CoA_dOase-like"/>
</dbReference>
<dbReference type="PANTHER" id="PTHR37563:SF2">
    <property type="entry name" value="PHYTANOYL-COA DIOXYGENASE FAMILY PROTEIN (AFU_ORTHOLOGUE AFUA_2G03330)"/>
    <property type="match status" value="1"/>
</dbReference>
<evidence type="ECO:0000313" key="1">
    <source>
        <dbReference type="EMBL" id="OKO92966.1"/>
    </source>
</evidence>
<dbReference type="Gene3D" id="2.60.120.620">
    <property type="entry name" value="q2cbj1_9rhob like domain"/>
    <property type="match status" value="1"/>
</dbReference>
<dbReference type="AlphaFoldDB" id="A0A1Q5SYJ8"/>
<accession>A0A1Q5SYJ8</accession>
<dbReference type="Proteomes" id="UP000186955">
    <property type="component" value="Unassembled WGS sequence"/>
</dbReference>
<dbReference type="EMBL" id="MNBE01000152">
    <property type="protein sequence ID" value="OKP13246.1"/>
    <property type="molecule type" value="Genomic_DNA"/>
</dbReference>
<dbReference type="EMBL" id="MNBE01000323">
    <property type="protein sequence ID" value="OKP10460.1"/>
    <property type="molecule type" value="Genomic_DNA"/>
</dbReference>
<dbReference type="InterPro" id="IPR051961">
    <property type="entry name" value="Fungal_Metabolite_Diox"/>
</dbReference>
<evidence type="ECO:0000313" key="2">
    <source>
        <dbReference type="EMBL" id="OKP10460.1"/>
    </source>
</evidence>
<proteinExistence type="predicted"/>
<comment type="caution">
    <text evidence="1">The sequence shown here is derived from an EMBL/GenBank/DDBJ whole genome shotgun (WGS) entry which is preliminary data.</text>
</comment>
<evidence type="ECO:0000313" key="3">
    <source>
        <dbReference type="EMBL" id="OKP13246.1"/>
    </source>
</evidence>
<dbReference type="EMBL" id="MNBE01000734">
    <property type="protein sequence ID" value="OKO92966.1"/>
    <property type="molecule type" value="Genomic_DNA"/>
</dbReference>
<evidence type="ECO:0000313" key="4">
    <source>
        <dbReference type="Proteomes" id="UP000186955"/>
    </source>
</evidence>
<dbReference type="OrthoDB" id="445007at2759"/>
<protein>
    <recommendedName>
        <fullName evidence="5">Phytanoyl-CoA dioxygenase</fullName>
    </recommendedName>
</protein>
<dbReference type="Pfam" id="PF05721">
    <property type="entry name" value="PhyH"/>
    <property type="match status" value="1"/>
</dbReference>
<sequence>MAIYPNTLVYLDKTAATERIVEILQRDGGVIIKNLVSLAMMQQIEKELEDDFHAAETSQGEAGGFKLTFPAKSQRFDIVGRSKTSDQLLMHPTVVSTIDAMLSEEFAIYFGEPLYHSVSKPQLAAALAIKCNPGNPAQGLHRDDTFNHTKHPGPESQITAIWASTDATKENGATEVLLRSHLWDNLENPNLHRDEIIYAEMPAGSLLLIVGGLYHAGGRNSTTDQSRILYTYFYNKGYLRQEENQYLNIARDVVRSKSVPIQEMLGYTVSKPGAGYYKGGDPKAWLRNPGEDLSDLATQFLY</sequence>